<sequence length="93" mass="10452">MDVRTELPTPGPTRSRPKPESHCNSRVFFRSICICAAITMPFICMAIYQASEPTKVALADRMKTLMPVMVLLAPIATCLHTFFRCCYPSPENE</sequence>
<proteinExistence type="predicted"/>
<keyword evidence="4" id="KW-1185">Reference proteome</keyword>
<feature type="transmembrane region" description="Helical" evidence="2">
    <location>
        <begin position="27"/>
        <end position="48"/>
    </location>
</feature>
<protein>
    <submittedName>
        <fullName evidence="3">Uncharacterized protein</fullName>
    </submittedName>
</protein>
<organism evidence="3 4">
    <name type="scientific">Parendozoicomonas haliclonae</name>
    <dbReference type="NCBI Taxonomy" id="1960125"/>
    <lineage>
        <taxon>Bacteria</taxon>
        <taxon>Pseudomonadati</taxon>
        <taxon>Pseudomonadota</taxon>
        <taxon>Gammaproteobacteria</taxon>
        <taxon>Oceanospirillales</taxon>
        <taxon>Endozoicomonadaceae</taxon>
        <taxon>Parendozoicomonas</taxon>
    </lineage>
</organism>
<keyword evidence="2" id="KW-0472">Membrane</keyword>
<gene>
    <name evidence="3" type="ORF">EHSB41UT_00743</name>
</gene>
<keyword evidence="2" id="KW-0812">Transmembrane</keyword>
<name>A0A1X7AFH8_9GAMM</name>
<evidence type="ECO:0000313" key="4">
    <source>
        <dbReference type="Proteomes" id="UP000196573"/>
    </source>
</evidence>
<dbReference type="AlphaFoldDB" id="A0A1X7AFH8"/>
<dbReference type="Proteomes" id="UP000196573">
    <property type="component" value="Unassembled WGS sequence"/>
</dbReference>
<evidence type="ECO:0000256" key="1">
    <source>
        <dbReference type="SAM" id="MobiDB-lite"/>
    </source>
</evidence>
<feature type="region of interest" description="Disordered" evidence="1">
    <location>
        <begin position="1"/>
        <end position="22"/>
    </location>
</feature>
<feature type="transmembrane region" description="Helical" evidence="2">
    <location>
        <begin position="68"/>
        <end position="87"/>
    </location>
</feature>
<accession>A0A1X7AFH8</accession>
<evidence type="ECO:0000313" key="3">
    <source>
        <dbReference type="EMBL" id="SMA37477.1"/>
    </source>
</evidence>
<evidence type="ECO:0000256" key="2">
    <source>
        <dbReference type="SAM" id="Phobius"/>
    </source>
</evidence>
<dbReference type="EMBL" id="FWPT01000002">
    <property type="protein sequence ID" value="SMA37477.1"/>
    <property type="molecule type" value="Genomic_DNA"/>
</dbReference>
<keyword evidence="2" id="KW-1133">Transmembrane helix</keyword>
<dbReference type="RefSeq" id="WP_087107057.1">
    <property type="nucleotide sequence ID" value="NZ_CBCSCN010000014.1"/>
</dbReference>
<reference evidence="3 4" key="1">
    <citation type="submission" date="2017-03" db="EMBL/GenBank/DDBJ databases">
        <authorList>
            <person name="Afonso C.L."/>
            <person name="Miller P.J."/>
            <person name="Scott M.A."/>
            <person name="Spackman E."/>
            <person name="Goraichik I."/>
            <person name="Dimitrov K.M."/>
            <person name="Suarez D.L."/>
            <person name="Swayne D.E."/>
        </authorList>
    </citation>
    <scope>NUCLEOTIDE SEQUENCE [LARGE SCALE GENOMIC DNA]</scope>
    <source>
        <strain evidence="3">SB41UT1</strain>
    </source>
</reference>